<keyword evidence="10" id="KW-1185">Reference proteome</keyword>
<comment type="subcellular location">
    <subcellularLocation>
        <location evidence="1">Cell membrane</location>
        <topology evidence="1">Multi-pass membrane protein</topology>
    </subcellularLocation>
</comment>
<comment type="similarity">
    <text evidence="2">Belongs to the AzlC family.</text>
</comment>
<evidence type="ECO:0000313" key="9">
    <source>
        <dbReference type="EMBL" id="GLK62822.1"/>
    </source>
</evidence>
<dbReference type="GO" id="GO:0005886">
    <property type="term" value="C:plasma membrane"/>
    <property type="evidence" value="ECO:0007669"/>
    <property type="project" value="UniProtKB-SubCell"/>
</dbReference>
<feature type="transmembrane region" description="Helical" evidence="8">
    <location>
        <begin position="154"/>
        <end position="179"/>
    </location>
</feature>
<evidence type="ECO:0000256" key="4">
    <source>
        <dbReference type="ARBA" id="ARBA00022475"/>
    </source>
</evidence>
<keyword evidence="5 8" id="KW-0812">Transmembrane</keyword>
<organism evidence="9 10">
    <name type="scientific">Paracoccus kondratievae</name>
    <dbReference type="NCBI Taxonomy" id="135740"/>
    <lineage>
        <taxon>Bacteria</taxon>
        <taxon>Pseudomonadati</taxon>
        <taxon>Pseudomonadota</taxon>
        <taxon>Alphaproteobacteria</taxon>
        <taxon>Rhodobacterales</taxon>
        <taxon>Paracoccaceae</taxon>
        <taxon>Paracoccus</taxon>
    </lineage>
</organism>
<evidence type="ECO:0000256" key="2">
    <source>
        <dbReference type="ARBA" id="ARBA00010735"/>
    </source>
</evidence>
<dbReference type="Pfam" id="PF03591">
    <property type="entry name" value="AzlC"/>
    <property type="match status" value="1"/>
</dbReference>
<keyword evidence="7 8" id="KW-0472">Membrane</keyword>
<comment type="caution">
    <text evidence="9">The sequence shown here is derived from an EMBL/GenBank/DDBJ whole genome shotgun (WGS) entry which is preliminary data.</text>
</comment>
<accession>A0AAD3RSG0</accession>
<keyword evidence="4" id="KW-1003">Cell membrane</keyword>
<evidence type="ECO:0000256" key="8">
    <source>
        <dbReference type="SAM" id="Phobius"/>
    </source>
</evidence>
<evidence type="ECO:0000256" key="1">
    <source>
        <dbReference type="ARBA" id="ARBA00004651"/>
    </source>
</evidence>
<evidence type="ECO:0000256" key="7">
    <source>
        <dbReference type="ARBA" id="ARBA00023136"/>
    </source>
</evidence>
<name>A0AAD3RSG0_9RHOB</name>
<dbReference type="RefSeq" id="WP_271179068.1">
    <property type="nucleotide sequence ID" value="NZ_BSFH01000007.1"/>
</dbReference>
<sequence length="258" mass="27646">MSAQAELAASPHLSPEQSRALQRSPAQCVRHGFLQALPFILVLMPFGMLFGVVASEAGLDLAQTVGFTVLVLAGASQFTAVQLLTDHAPVLVIIVSAIAVNLRMAMYSASLVPWLGAARPRDRAWIAYALIDQSYALSIQHYEKHPRLSIDQRVGYFLGSVLATCPVWVVAMLLGFWLGKSIPDDWALDFAMPITFLALISPMLRTPAHVAAALVAVVGSLIFAFLPSGLGLFVAAPLAMITGAVVEALMERRNGARL</sequence>
<proteinExistence type="inferred from homology"/>
<evidence type="ECO:0000256" key="6">
    <source>
        <dbReference type="ARBA" id="ARBA00022989"/>
    </source>
</evidence>
<feature type="transmembrane region" description="Helical" evidence="8">
    <location>
        <begin position="33"/>
        <end position="53"/>
    </location>
</feature>
<keyword evidence="6 8" id="KW-1133">Transmembrane helix</keyword>
<gene>
    <name evidence="9" type="ORF">GCM10017635_02900</name>
</gene>
<dbReference type="EMBL" id="BSFH01000007">
    <property type="protein sequence ID" value="GLK62822.1"/>
    <property type="molecule type" value="Genomic_DNA"/>
</dbReference>
<evidence type="ECO:0000256" key="5">
    <source>
        <dbReference type="ARBA" id="ARBA00022692"/>
    </source>
</evidence>
<evidence type="ECO:0000256" key="3">
    <source>
        <dbReference type="ARBA" id="ARBA00022448"/>
    </source>
</evidence>
<protein>
    <submittedName>
        <fullName evidence="9">Branched-chain amino acid transporter AzlC</fullName>
    </submittedName>
</protein>
<feature type="transmembrane region" description="Helical" evidence="8">
    <location>
        <begin position="65"/>
        <end position="84"/>
    </location>
</feature>
<feature type="transmembrane region" description="Helical" evidence="8">
    <location>
        <begin position="90"/>
        <end position="115"/>
    </location>
</feature>
<dbReference type="PANTHER" id="PTHR34979:SF1">
    <property type="entry name" value="INNER MEMBRANE PROTEIN YGAZ"/>
    <property type="match status" value="1"/>
</dbReference>
<reference evidence="9" key="1">
    <citation type="journal article" date="2014" name="Int. J. Syst. Evol. Microbiol.">
        <title>Complete genome sequence of Corynebacterium casei LMG S-19264T (=DSM 44701T), isolated from a smear-ripened cheese.</title>
        <authorList>
            <consortium name="US DOE Joint Genome Institute (JGI-PGF)"/>
            <person name="Walter F."/>
            <person name="Albersmeier A."/>
            <person name="Kalinowski J."/>
            <person name="Ruckert C."/>
        </authorList>
    </citation>
    <scope>NUCLEOTIDE SEQUENCE</scope>
    <source>
        <strain evidence="9">VKM B-2222</strain>
    </source>
</reference>
<feature type="transmembrane region" description="Helical" evidence="8">
    <location>
        <begin position="185"/>
        <end position="201"/>
    </location>
</feature>
<evidence type="ECO:0000313" key="10">
    <source>
        <dbReference type="Proteomes" id="UP001143349"/>
    </source>
</evidence>
<dbReference type="AlphaFoldDB" id="A0AAD3RSG0"/>
<dbReference type="PANTHER" id="PTHR34979">
    <property type="entry name" value="INNER MEMBRANE PROTEIN YGAZ"/>
    <property type="match status" value="1"/>
</dbReference>
<dbReference type="GO" id="GO:1903785">
    <property type="term" value="P:L-valine transmembrane transport"/>
    <property type="evidence" value="ECO:0007669"/>
    <property type="project" value="TreeGrafter"/>
</dbReference>
<dbReference type="Proteomes" id="UP001143349">
    <property type="component" value="Unassembled WGS sequence"/>
</dbReference>
<keyword evidence="3" id="KW-0813">Transport</keyword>
<feature type="transmembrane region" description="Helical" evidence="8">
    <location>
        <begin position="208"/>
        <end position="226"/>
    </location>
</feature>
<dbReference type="InterPro" id="IPR011606">
    <property type="entry name" value="Brnchd-chn_aa_trnsp_permease"/>
</dbReference>
<reference evidence="9" key="2">
    <citation type="submission" date="2023-01" db="EMBL/GenBank/DDBJ databases">
        <authorList>
            <person name="Sun Q."/>
            <person name="Evtushenko L."/>
        </authorList>
    </citation>
    <scope>NUCLEOTIDE SEQUENCE</scope>
    <source>
        <strain evidence="9">VKM B-2222</strain>
    </source>
</reference>